<keyword evidence="1" id="KW-1133">Transmembrane helix</keyword>
<keyword evidence="1" id="KW-0812">Transmembrane</keyword>
<proteinExistence type="predicted"/>
<protein>
    <recommendedName>
        <fullName evidence="4">PEGA domain-containing protein</fullName>
    </recommendedName>
</protein>
<evidence type="ECO:0000313" key="2">
    <source>
        <dbReference type="EMBL" id="SFZ91801.1"/>
    </source>
</evidence>
<dbReference type="AlphaFoldDB" id="A0A1K2IH96"/>
<dbReference type="EMBL" id="FPKV01000002">
    <property type="protein sequence ID" value="SFZ91801.1"/>
    <property type="molecule type" value="Genomic_DNA"/>
</dbReference>
<name>A0A1K2IH96_9FLAO</name>
<feature type="transmembrane region" description="Helical" evidence="1">
    <location>
        <begin position="64"/>
        <end position="81"/>
    </location>
</feature>
<dbReference type="OrthoDB" id="2223488at2"/>
<evidence type="ECO:0000313" key="3">
    <source>
        <dbReference type="Proteomes" id="UP000182544"/>
    </source>
</evidence>
<organism evidence="2 3">
    <name type="scientific">Flaviramulus basaltis</name>
    <dbReference type="NCBI Taxonomy" id="369401"/>
    <lineage>
        <taxon>Bacteria</taxon>
        <taxon>Pseudomonadati</taxon>
        <taxon>Bacteroidota</taxon>
        <taxon>Flavobacteriia</taxon>
        <taxon>Flavobacteriales</taxon>
        <taxon>Flavobacteriaceae</taxon>
        <taxon>Flaviramulus</taxon>
    </lineage>
</organism>
<evidence type="ECO:0000256" key="1">
    <source>
        <dbReference type="SAM" id="Phobius"/>
    </source>
</evidence>
<gene>
    <name evidence="2" type="ORF">SAMN05428642_102340</name>
</gene>
<keyword evidence="1" id="KW-0472">Membrane</keyword>
<dbReference type="Proteomes" id="UP000182544">
    <property type="component" value="Unassembled WGS sequence"/>
</dbReference>
<accession>A0A1K2IH96</accession>
<dbReference type="RefSeq" id="WP_072401319.1">
    <property type="nucleotide sequence ID" value="NZ_FPKV01000002.1"/>
</dbReference>
<sequence>MRNFGFYQDDKKIGTIANGKTIEYQLEPGKHRLSSKIDWCGSRTIEFDIKENETKTIELSGLKYGTLILPLLLTILLIYVFAKTQLNTNLRFLRVFGIILFFYPLYFLTFGKKNICE</sequence>
<evidence type="ECO:0008006" key="4">
    <source>
        <dbReference type="Google" id="ProtNLM"/>
    </source>
</evidence>
<feature type="transmembrane region" description="Helical" evidence="1">
    <location>
        <begin position="93"/>
        <end position="111"/>
    </location>
</feature>
<keyword evidence="3" id="KW-1185">Reference proteome</keyword>
<reference evidence="2 3" key="1">
    <citation type="submission" date="2016-10" db="EMBL/GenBank/DDBJ databases">
        <authorList>
            <person name="de Groot N.N."/>
        </authorList>
    </citation>
    <scope>NUCLEOTIDE SEQUENCE [LARGE SCALE GENOMIC DNA]</scope>
    <source>
        <strain evidence="2 3">DSM 18180</strain>
    </source>
</reference>